<accession>A0A1M4U3U7</accession>
<dbReference type="PIRSF" id="PIRSF003109">
    <property type="entry name" value="McrC"/>
    <property type="match status" value="1"/>
</dbReference>
<dbReference type="OrthoDB" id="5500856at2"/>
<proteinExistence type="predicted"/>
<dbReference type="PANTHER" id="PTHR38733:SF1">
    <property type="entry name" value="TYPE IV METHYL-DIRECTED RESTRICTION ENZYME ECOKMCRBC"/>
    <property type="match status" value="1"/>
</dbReference>
<dbReference type="STRING" id="1122156.SAMN02745117_00425"/>
<dbReference type="EMBL" id="FQUZ01000003">
    <property type="protein sequence ID" value="SHE51316.1"/>
    <property type="molecule type" value="Genomic_DNA"/>
</dbReference>
<evidence type="ECO:0000313" key="1">
    <source>
        <dbReference type="EMBL" id="SHE51316.1"/>
    </source>
</evidence>
<gene>
    <name evidence="1" type="ORF">SAMN02745117_00425</name>
</gene>
<keyword evidence="2" id="KW-1185">Reference proteome</keyword>
<dbReference type="AlphaFoldDB" id="A0A1M4U3U7"/>
<name>A0A1M4U3U7_9BURK</name>
<dbReference type="NCBIfam" id="NF007277">
    <property type="entry name" value="PRK09736.1"/>
    <property type="match status" value="1"/>
</dbReference>
<dbReference type="RefSeq" id="WP_073354151.1">
    <property type="nucleotide sequence ID" value="NZ_FQUZ01000003.1"/>
</dbReference>
<dbReference type="Pfam" id="PF10117">
    <property type="entry name" value="McrBC"/>
    <property type="match status" value="1"/>
</dbReference>
<evidence type="ECO:0000313" key="2">
    <source>
        <dbReference type="Proteomes" id="UP000184327"/>
    </source>
</evidence>
<sequence>MSEVVQPIVTDVSSKPGFVGRIPVRNLWLLMLYASDLFRTGGIGRIGLEDSPDDLPDLVAEILAHAVEVRQRNPLNLGYCLRTAALARMRGRIDVLTTERDRLLDRGMVACRFDEFTINTLRNRYVRAALESIAKIVRKPNLAHRCRSLAMGMKTMGVSGDVPTRVQMSKDRMGRHEADDQLMVAAAKLAFDLALPTEASGSHVMTLPDREESWVRRLFERAIGGFYDVVLSPLGWRVRCGRTQGWQIAQRTPGIDSILPSMRTDIVMEYPLHGQRIVIDTKFTSIVTRGWFRERTLHSSYLYQMYAYLRSQAGRGDPLADKASGLLLHPSTGCSLDEAAVIQGHLIRFATVDLAGSAADMRAQLLKFCQTPCHMDEHR</sequence>
<reference evidence="1 2" key="1">
    <citation type="submission" date="2016-11" db="EMBL/GenBank/DDBJ databases">
        <authorList>
            <person name="Jaros S."/>
            <person name="Januszkiewicz K."/>
            <person name="Wedrychowicz H."/>
        </authorList>
    </citation>
    <scope>NUCLEOTIDE SEQUENCE [LARGE SCALE GENOMIC DNA]</scope>
    <source>
        <strain evidence="1 2">DSM 16112</strain>
    </source>
</reference>
<dbReference type="GO" id="GO:0009307">
    <property type="term" value="P:DNA restriction-modification system"/>
    <property type="evidence" value="ECO:0007669"/>
    <property type="project" value="InterPro"/>
</dbReference>
<dbReference type="PANTHER" id="PTHR38733">
    <property type="entry name" value="PROTEIN MCRC"/>
    <property type="match status" value="1"/>
</dbReference>
<dbReference type="InterPro" id="IPR014407">
    <property type="entry name" value="McrC_bac"/>
</dbReference>
<organism evidence="1 2">
    <name type="scientific">Lampropedia hyalina DSM 16112</name>
    <dbReference type="NCBI Taxonomy" id="1122156"/>
    <lineage>
        <taxon>Bacteria</taxon>
        <taxon>Pseudomonadati</taxon>
        <taxon>Pseudomonadota</taxon>
        <taxon>Betaproteobacteria</taxon>
        <taxon>Burkholderiales</taxon>
        <taxon>Comamonadaceae</taxon>
        <taxon>Lampropedia</taxon>
    </lineage>
</organism>
<dbReference type="InterPro" id="IPR019292">
    <property type="entry name" value="McrC"/>
</dbReference>
<dbReference type="Proteomes" id="UP000184327">
    <property type="component" value="Unassembled WGS sequence"/>
</dbReference>
<protein>
    <submittedName>
        <fullName evidence="1">5-methylcytosine-specific restriction enzyme subunit McrC</fullName>
    </submittedName>
</protein>